<accession>A0ABQ8B5M3</accession>
<name>A0ABQ8B5M3_BRANA</name>
<organism evidence="1 2">
    <name type="scientific">Brassica napus</name>
    <name type="common">Rape</name>
    <dbReference type="NCBI Taxonomy" id="3708"/>
    <lineage>
        <taxon>Eukaryota</taxon>
        <taxon>Viridiplantae</taxon>
        <taxon>Streptophyta</taxon>
        <taxon>Embryophyta</taxon>
        <taxon>Tracheophyta</taxon>
        <taxon>Spermatophyta</taxon>
        <taxon>Magnoliopsida</taxon>
        <taxon>eudicotyledons</taxon>
        <taxon>Gunneridae</taxon>
        <taxon>Pentapetalae</taxon>
        <taxon>rosids</taxon>
        <taxon>malvids</taxon>
        <taxon>Brassicales</taxon>
        <taxon>Brassicaceae</taxon>
        <taxon>Brassiceae</taxon>
        <taxon>Brassica</taxon>
    </lineage>
</organism>
<keyword evidence="2" id="KW-1185">Reference proteome</keyword>
<protein>
    <submittedName>
        <fullName evidence="1">Uncharacterized protein</fullName>
    </submittedName>
</protein>
<gene>
    <name evidence="1" type="ORF">HID58_049667</name>
</gene>
<sequence>MLVSFITDFDIKNIAELGGLNCDSFNSKVHTHQRDELGSFGQNGRNSHWLLHFLERCLQTIYYKFRVSKASSLNLSRPMSTLELYQSFRTFAVSKNPETAFHLSYTSKWSYVHIPDSSTWQECLILLIKFWTRKLNSSDTGIKRRVAKATRQDRLLELTFNRNKEGQILFRNCDYDCSYSESSTLELQNIGYFDVALVSRLIMESPGQKVLYEIRHHASLPYVPRNPPLPQVLVNSRKSGANIGIRGKIINQEESLWLSLRASVMMITRNTVAVLQEDDDGLQTLTKPCLKTEASVNQALPDQVADGSSRLTNTLVALKSSQIAVASISPGLDISPTSLGVFISLDSSSEANKHQHSITYIWAQSQVKAQDERAQPKPTVLSSPTVKTSQLKTTNATKAVRRTEHPAHAIDIVNRFSCLTQCEVTG</sequence>
<evidence type="ECO:0000313" key="1">
    <source>
        <dbReference type="EMBL" id="KAH0900099.1"/>
    </source>
</evidence>
<dbReference type="EMBL" id="JAGKQM010000012">
    <property type="protein sequence ID" value="KAH0900099.1"/>
    <property type="molecule type" value="Genomic_DNA"/>
</dbReference>
<comment type="caution">
    <text evidence="1">The sequence shown here is derived from an EMBL/GenBank/DDBJ whole genome shotgun (WGS) entry which is preliminary data.</text>
</comment>
<evidence type="ECO:0000313" key="2">
    <source>
        <dbReference type="Proteomes" id="UP000824890"/>
    </source>
</evidence>
<reference evidence="1 2" key="1">
    <citation type="submission" date="2021-05" db="EMBL/GenBank/DDBJ databases">
        <title>Genome Assembly of Synthetic Allotetraploid Brassica napus Reveals Homoeologous Exchanges between Subgenomes.</title>
        <authorList>
            <person name="Davis J.T."/>
        </authorList>
    </citation>
    <scope>NUCLEOTIDE SEQUENCE [LARGE SCALE GENOMIC DNA]</scope>
    <source>
        <strain evidence="2">cv. Da-Ae</strain>
        <tissue evidence="1">Seedling</tissue>
    </source>
</reference>
<proteinExistence type="predicted"/>
<dbReference type="Proteomes" id="UP000824890">
    <property type="component" value="Unassembled WGS sequence"/>
</dbReference>